<keyword evidence="13" id="KW-1185">Reference proteome</keyword>
<feature type="compositionally biased region" description="Pro residues" evidence="8">
    <location>
        <begin position="172"/>
        <end position="215"/>
    </location>
</feature>
<evidence type="ECO:0000256" key="4">
    <source>
        <dbReference type="ARBA" id="ARBA00022729"/>
    </source>
</evidence>
<protein>
    <submittedName>
        <fullName evidence="12">Chaplin</fullName>
    </submittedName>
</protein>
<feature type="region of interest" description="Disordered" evidence="8">
    <location>
        <begin position="164"/>
        <end position="228"/>
    </location>
</feature>
<dbReference type="EMBL" id="JARUMK010000001">
    <property type="protein sequence ID" value="MEH0563184.1"/>
    <property type="molecule type" value="Genomic_DNA"/>
</dbReference>
<reference evidence="12 13" key="1">
    <citation type="submission" date="2023-04" db="EMBL/GenBank/DDBJ databases">
        <title>Genomic diversity of scab-causing Streptomyces spp. in the province of Quebec, Canada.</title>
        <authorList>
            <person name="Biessy A."/>
            <person name="Cadieux M."/>
            <person name="Ciotola M."/>
            <person name="Filion M."/>
        </authorList>
    </citation>
    <scope>NUCLEOTIDE SEQUENCE [LARGE SCALE GENOMIC DNA]</scope>
    <source>
        <strain evidence="12 13">B21-103</strain>
    </source>
</reference>
<dbReference type="RefSeq" id="WP_319225884.1">
    <property type="nucleotide sequence ID" value="NZ_JARUMK010000001.1"/>
</dbReference>
<evidence type="ECO:0000256" key="6">
    <source>
        <dbReference type="ARBA" id="ARBA00023087"/>
    </source>
</evidence>
<keyword evidence="5" id="KW-0130">Cell adhesion</keyword>
<evidence type="ECO:0000256" key="5">
    <source>
        <dbReference type="ARBA" id="ARBA00022889"/>
    </source>
</evidence>
<keyword evidence="9" id="KW-1133">Transmembrane helix</keyword>
<organism evidence="12 13">
    <name type="scientific">Streptomyces silvae</name>
    <dbReference type="NCBI Taxonomy" id="2803812"/>
    <lineage>
        <taxon>Bacteria</taxon>
        <taxon>Bacillati</taxon>
        <taxon>Actinomycetota</taxon>
        <taxon>Actinomycetes</taxon>
        <taxon>Kitasatosporales</taxon>
        <taxon>Streptomycetaceae</taxon>
        <taxon>Streptomyces</taxon>
    </lineage>
</organism>
<dbReference type="NCBIfam" id="TIGR01167">
    <property type="entry name" value="LPXTG_anchor"/>
    <property type="match status" value="1"/>
</dbReference>
<evidence type="ECO:0000256" key="8">
    <source>
        <dbReference type="SAM" id="MobiDB-lite"/>
    </source>
</evidence>
<evidence type="ECO:0000256" key="7">
    <source>
        <dbReference type="PROSITE-ProRule" id="PRU01232"/>
    </source>
</evidence>
<sequence>MRQVLNKSMIVMAAASGILTAAGGYAHADASADGVAANSPGVGSGNAVQVPVHVPVNLCGNTVNVIALLNPAFGNTCANVSSGDQHGDEHDDAYGGGHGDDAYGGGHGHHGSGASADGEAVGSPGVLSGNLVQAPVHVPVNACGNSVDVVGLLNPAFGNTCVNESGHDHPPVEPPVVEPPTVEPPTVVPPTSKPPVEPPVSEPPAQEPPANPGPNTPDTQLAQTGAGDIGMAAGASAALLLGGAVLMRRTRRN</sequence>
<proteinExistence type="predicted"/>
<gene>
    <name evidence="12" type="ORF">QBA37_28705</name>
</gene>
<dbReference type="Proteomes" id="UP001382181">
    <property type="component" value="Unassembled WGS sequence"/>
</dbReference>
<evidence type="ECO:0000313" key="12">
    <source>
        <dbReference type="EMBL" id="MEH0563184.1"/>
    </source>
</evidence>
<feature type="domain" description="Chaplin" evidence="11">
    <location>
        <begin position="39"/>
        <end position="79"/>
    </location>
</feature>
<keyword evidence="3" id="KW-0964">Secreted</keyword>
<feature type="compositionally biased region" description="Basic and acidic residues" evidence="8">
    <location>
        <begin position="85"/>
        <end position="101"/>
    </location>
</feature>
<evidence type="ECO:0000259" key="11">
    <source>
        <dbReference type="PROSITE" id="PS51884"/>
    </source>
</evidence>
<name>A0ABU8A9W6_9ACTN</name>
<dbReference type="InterPro" id="IPR005528">
    <property type="entry name" value="ChpA-H"/>
</dbReference>
<comment type="subcellular location">
    <subcellularLocation>
        <location evidence="1">Secreted</location>
        <location evidence="1">Cell wall</location>
    </subcellularLocation>
</comment>
<evidence type="ECO:0000256" key="10">
    <source>
        <dbReference type="SAM" id="SignalP"/>
    </source>
</evidence>
<keyword evidence="9" id="KW-0472">Membrane</keyword>
<evidence type="ECO:0000256" key="1">
    <source>
        <dbReference type="ARBA" id="ARBA00004191"/>
    </source>
</evidence>
<keyword evidence="9" id="KW-0812">Transmembrane</keyword>
<feature type="transmembrane region" description="Helical" evidence="9">
    <location>
        <begin position="229"/>
        <end position="247"/>
    </location>
</feature>
<dbReference type="Pfam" id="PF03777">
    <property type="entry name" value="ChpA-C"/>
    <property type="match status" value="2"/>
</dbReference>
<feature type="signal peptide" evidence="10">
    <location>
        <begin position="1"/>
        <end position="28"/>
    </location>
</feature>
<evidence type="ECO:0000313" key="13">
    <source>
        <dbReference type="Proteomes" id="UP001382181"/>
    </source>
</evidence>
<feature type="domain" description="Chaplin" evidence="11">
    <location>
        <begin position="123"/>
        <end position="163"/>
    </location>
</feature>
<keyword evidence="4 10" id="KW-0732">Signal</keyword>
<keyword evidence="6 7" id="KW-0034">Amyloid</keyword>
<evidence type="ECO:0000256" key="9">
    <source>
        <dbReference type="SAM" id="Phobius"/>
    </source>
</evidence>
<evidence type="ECO:0000256" key="2">
    <source>
        <dbReference type="ARBA" id="ARBA00022512"/>
    </source>
</evidence>
<dbReference type="PROSITE" id="PS51884">
    <property type="entry name" value="CHAPLIN"/>
    <property type="match status" value="2"/>
</dbReference>
<accession>A0ABU8A9W6</accession>
<keyword evidence="2" id="KW-0134">Cell wall</keyword>
<comment type="caution">
    <text evidence="12">The sequence shown here is derived from an EMBL/GenBank/DDBJ whole genome shotgun (WGS) entry which is preliminary data.</text>
</comment>
<evidence type="ECO:0000256" key="3">
    <source>
        <dbReference type="ARBA" id="ARBA00022525"/>
    </source>
</evidence>
<feature type="region of interest" description="Disordered" evidence="8">
    <location>
        <begin position="81"/>
        <end position="121"/>
    </location>
</feature>
<feature type="chain" id="PRO_5046709364" evidence="10">
    <location>
        <begin position="29"/>
        <end position="253"/>
    </location>
</feature>